<protein>
    <submittedName>
        <fullName evidence="3">Uncharacterized protein</fullName>
    </submittedName>
</protein>
<feature type="transmembrane region" description="Helical" evidence="2">
    <location>
        <begin position="118"/>
        <end position="142"/>
    </location>
</feature>
<evidence type="ECO:0000313" key="4">
    <source>
        <dbReference type="Proteomes" id="UP000440096"/>
    </source>
</evidence>
<dbReference type="AlphaFoldDB" id="A0A6N7YVX2"/>
<keyword evidence="2" id="KW-1133">Transmembrane helix</keyword>
<keyword evidence="4" id="KW-1185">Reference proteome</keyword>
<feature type="transmembrane region" description="Helical" evidence="2">
    <location>
        <begin position="183"/>
        <end position="202"/>
    </location>
</feature>
<dbReference type="EMBL" id="WMBA01000045">
    <property type="protein sequence ID" value="MTD57215.1"/>
    <property type="molecule type" value="Genomic_DNA"/>
</dbReference>
<evidence type="ECO:0000256" key="2">
    <source>
        <dbReference type="SAM" id="Phobius"/>
    </source>
</evidence>
<evidence type="ECO:0000313" key="3">
    <source>
        <dbReference type="EMBL" id="MTD57215.1"/>
    </source>
</evidence>
<feature type="compositionally biased region" description="Low complexity" evidence="1">
    <location>
        <begin position="1"/>
        <end position="20"/>
    </location>
</feature>
<feature type="transmembrane region" description="Helical" evidence="2">
    <location>
        <begin position="149"/>
        <end position="171"/>
    </location>
</feature>
<evidence type="ECO:0000256" key="1">
    <source>
        <dbReference type="SAM" id="MobiDB-lite"/>
    </source>
</evidence>
<dbReference type="OrthoDB" id="3637748at2"/>
<proteinExistence type="predicted"/>
<name>A0A6N7YVX2_9PSEU</name>
<dbReference type="Proteomes" id="UP000440096">
    <property type="component" value="Unassembled WGS sequence"/>
</dbReference>
<keyword evidence="2" id="KW-0472">Membrane</keyword>
<reference evidence="3 4" key="1">
    <citation type="submission" date="2019-11" db="EMBL/GenBank/DDBJ databases">
        <title>Draft genome of Amycolatopsis RM579.</title>
        <authorList>
            <person name="Duangmal K."/>
            <person name="Mingma R."/>
        </authorList>
    </citation>
    <scope>NUCLEOTIDE SEQUENCE [LARGE SCALE GENOMIC DNA]</scope>
    <source>
        <strain evidence="3 4">RM579</strain>
    </source>
</reference>
<dbReference type="RefSeq" id="WP_154759354.1">
    <property type="nucleotide sequence ID" value="NZ_WMBA01000045.1"/>
</dbReference>
<organism evidence="3 4">
    <name type="scientific">Amycolatopsis pithecellobii</name>
    <dbReference type="NCBI Taxonomy" id="664692"/>
    <lineage>
        <taxon>Bacteria</taxon>
        <taxon>Bacillati</taxon>
        <taxon>Actinomycetota</taxon>
        <taxon>Actinomycetes</taxon>
        <taxon>Pseudonocardiales</taxon>
        <taxon>Pseudonocardiaceae</taxon>
        <taxon>Amycolatopsis</taxon>
    </lineage>
</organism>
<sequence length="204" mass="20953">MSYPGQQPQYGEGQYGGQPQQPGPYGGPPQPGPYGYGAPGQYGYPAPQYGYGPRAPWDLAPPTSNIPAAIVLILGGLAGLLQFFLEWFSFRDQVVTGKDVADLAGVADTAGSSAGTMIMIGVYLVLVGGGVSLLGGAVLFVPMRGGKRVLGALLLVVSLAMIAGMIFWLAAGIPNPDSTGPGYYFFLGAGAVTLIGSVIALIKR</sequence>
<keyword evidence="2" id="KW-0812">Transmembrane</keyword>
<feature type="region of interest" description="Disordered" evidence="1">
    <location>
        <begin position="1"/>
        <end position="32"/>
    </location>
</feature>
<feature type="compositionally biased region" description="Pro residues" evidence="1">
    <location>
        <begin position="21"/>
        <end position="32"/>
    </location>
</feature>
<gene>
    <name evidence="3" type="ORF">GKO32_25030</name>
</gene>
<feature type="transmembrane region" description="Helical" evidence="2">
    <location>
        <begin position="66"/>
        <end position="85"/>
    </location>
</feature>
<accession>A0A6N7YVX2</accession>
<comment type="caution">
    <text evidence="3">The sequence shown here is derived from an EMBL/GenBank/DDBJ whole genome shotgun (WGS) entry which is preliminary data.</text>
</comment>